<dbReference type="PANTHER" id="PTHR44099:SF4">
    <property type="entry name" value="RABCONNECTIN-3B, ISOFORM A"/>
    <property type="match status" value="1"/>
</dbReference>
<dbReference type="EMBL" id="BKCJ010001958">
    <property type="protein sequence ID" value="GEU45238.1"/>
    <property type="molecule type" value="Genomic_DNA"/>
</dbReference>
<dbReference type="GO" id="GO:0005737">
    <property type="term" value="C:cytoplasm"/>
    <property type="evidence" value="ECO:0007669"/>
    <property type="project" value="TreeGrafter"/>
</dbReference>
<reference evidence="1" key="1">
    <citation type="journal article" date="2019" name="Sci. Rep.">
        <title>Draft genome of Tanacetum cinerariifolium, the natural source of mosquito coil.</title>
        <authorList>
            <person name="Yamashiro T."/>
            <person name="Shiraishi A."/>
            <person name="Satake H."/>
            <person name="Nakayama K."/>
        </authorList>
    </citation>
    <scope>NUCLEOTIDE SEQUENCE</scope>
</reference>
<sequence length="423" mass="48189">MVAWLKSFKRQDWISCVWGTSQDVMTSHVVVAAVLAVWYPNLVKPSLAMLCVHPLLKLVMAMNDKYGSATEILAEGMKNTWTLCIAFEIPRKTEKKDVLTQKCYRSGEIRHHAYACPSIPTSVGNTPRNGDYVYVKGVFYPTKVSTFNEYVAFLDLLKNDQVICQEWDIFRDKFIEAFKWFHNEYLKREMPGPIPPIINGTEIHLMDLYKLIKILDASGSPGLPTLLEGASDTTPKIVISALSFSPDGEHGLIIRWWSLGSMWWEKLSRNLVPVQCTELIFIPPWEGFSPTSTRSSVMASVMGNEKHFSQSFYKGAVLQAETQLYHLYEDISNCEEYNENKDAILRLAESSRTIIEVEAFLGLHCYLKRLWFLLRECFKIGLSALQAAASYWLAFAVKISKYTSVTLIRVYALISTTSAFFVF</sequence>
<accession>A0A6L2K777</accession>
<proteinExistence type="predicted"/>
<protein>
    <submittedName>
        <fullName evidence="1">Uncharacterized protein</fullName>
    </submittedName>
</protein>
<dbReference type="AlphaFoldDB" id="A0A6L2K777"/>
<dbReference type="InterPro" id="IPR049916">
    <property type="entry name" value="WDR72-like"/>
</dbReference>
<name>A0A6L2K777_TANCI</name>
<gene>
    <name evidence="1" type="ORF">Tci_017216</name>
</gene>
<evidence type="ECO:0000313" key="1">
    <source>
        <dbReference type="EMBL" id="GEU45238.1"/>
    </source>
</evidence>
<dbReference type="PANTHER" id="PTHR44099">
    <property type="entry name" value="RABCONNECTIN-3B, ISOFORM A"/>
    <property type="match status" value="1"/>
</dbReference>
<comment type="caution">
    <text evidence="1">The sequence shown here is derived from an EMBL/GenBank/DDBJ whole genome shotgun (WGS) entry which is preliminary data.</text>
</comment>
<organism evidence="1">
    <name type="scientific">Tanacetum cinerariifolium</name>
    <name type="common">Dalmatian daisy</name>
    <name type="synonym">Chrysanthemum cinerariifolium</name>
    <dbReference type="NCBI Taxonomy" id="118510"/>
    <lineage>
        <taxon>Eukaryota</taxon>
        <taxon>Viridiplantae</taxon>
        <taxon>Streptophyta</taxon>
        <taxon>Embryophyta</taxon>
        <taxon>Tracheophyta</taxon>
        <taxon>Spermatophyta</taxon>
        <taxon>Magnoliopsida</taxon>
        <taxon>eudicotyledons</taxon>
        <taxon>Gunneridae</taxon>
        <taxon>Pentapetalae</taxon>
        <taxon>asterids</taxon>
        <taxon>campanulids</taxon>
        <taxon>Asterales</taxon>
        <taxon>Asteraceae</taxon>
        <taxon>Asteroideae</taxon>
        <taxon>Anthemideae</taxon>
        <taxon>Anthemidinae</taxon>
        <taxon>Tanacetum</taxon>
    </lineage>
</organism>